<accession>A0A2I0UI88</accession>
<protein>
    <submittedName>
        <fullName evidence="1">Uncharacterized protein</fullName>
    </submittedName>
</protein>
<dbReference type="EMBL" id="KZ505743">
    <property type="protein sequence ID" value="PKU45753.1"/>
    <property type="molecule type" value="Genomic_DNA"/>
</dbReference>
<proteinExistence type="predicted"/>
<dbReference type="AlphaFoldDB" id="A0A2I0UI88"/>
<keyword evidence="2" id="KW-1185">Reference proteome</keyword>
<evidence type="ECO:0000313" key="1">
    <source>
        <dbReference type="EMBL" id="PKU45753.1"/>
    </source>
</evidence>
<reference evidence="2" key="2">
    <citation type="submission" date="2017-12" db="EMBL/GenBank/DDBJ databases">
        <title>Genome sequence of the Bar-tailed Godwit (Limosa lapponica baueri).</title>
        <authorList>
            <person name="Lima N.C.B."/>
            <person name="Parody-Merino A.M."/>
            <person name="Battley P.F."/>
            <person name="Fidler A.E."/>
            <person name="Prosdocimi F."/>
        </authorList>
    </citation>
    <scope>NUCLEOTIDE SEQUENCE [LARGE SCALE GENOMIC DNA]</scope>
</reference>
<name>A0A2I0UI88_LIMLA</name>
<gene>
    <name evidence="1" type="ORF">llap_3945</name>
</gene>
<reference evidence="2" key="1">
    <citation type="submission" date="2017-11" db="EMBL/GenBank/DDBJ databases">
        <authorList>
            <person name="Lima N.C."/>
            <person name="Parody-Merino A.M."/>
            <person name="Battley P.F."/>
            <person name="Fidler A.E."/>
            <person name="Prosdocimi F."/>
        </authorList>
    </citation>
    <scope>NUCLEOTIDE SEQUENCE [LARGE SCALE GENOMIC DNA]</scope>
</reference>
<organism evidence="1 2">
    <name type="scientific">Limosa lapponica baueri</name>
    <dbReference type="NCBI Taxonomy" id="1758121"/>
    <lineage>
        <taxon>Eukaryota</taxon>
        <taxon>Metazoa</taxon>
        <taxon>Chordata</taxon>
        <taxon>Craniata</taxon>
        <taxon>Vertebrata</taxon>
        <taxon>Euteleostomi</taxon>
        <taxon>Archelosauria</taxon>
        <taxon>Archosauria</taxon>
        <taxon>Dinosauria</taxon>
        <taxon>Saurischia</taxon>
        <taxon>Theropoda</taxon>
        <taxon>Coelurosauria</taxon>
        <taxon>Aves</taxon>
        <taxon>Neognathae</taxon>
        <taxon>Neoaves</taxon>
        <taxon>Charadriiformes</taxon>
        <taxon>Scolopacidae</taxon>
        <taxon>Limosa</taxon>
    </lineage>
</organism>
<evidence type="ECO:0000313" key="2">
    <source>
        <dbReference type="Proteomes" id="UP000233556"/>
    </source>
</evidence>
<dbReference type="Proteomes" id="UP000233556">
    <property type="component" value="Unassembled WGS sequence"/>
</dbReference>
<sequence>MGPIWELCQQKKEEAEKSLSLIAVTKDVVPTGLVKDGWHYHRELLAEAARWTIIVLYRVCHDVMAALSNYTAYQLGLTSSARVKAQSRLKQTRDKGLA</sequence>